<dbReference type="AlphaFoldDB" id="A0A1S3DTU8"/>
<protein>
    <submittedName>
        <fullName evidence="3">Myb-like protein X</fullName>
    </submittedName>
</protein>
<name>A0A1S3DTU8_DIACI</name>
<feature type="region of interest" description="Disordered" evidence="1">
    <location>
        <begin position="491"/>
        <end position="532"/>
    </location>
</feature>
<feature type="compositionally biased region" description="Basic residues" evidence="1">
    <location>
        <begin position="184"/>
        <end position="200"/>
    </location>
</feature>
<sequence length="532" mass="59971">MNNKKRVPARDEDEENSDDVDNDLAVKDSNKSDTLTEEDDGKESKDKRKDGSQSQSQSEAANSPVSNERRSSRIMTRRQRDSELRLQFAKKLKANATADKGTARKSLPKTPTRRFSKSDLNTSEDETMSPVKKSVGKKPMLTNKRKSSLEYEKSRKLLRHNADTTTTTDDQSEDTEESDYRNNTSKRKPNQTKNTKQVKKIKQEPSEDETETDEETDSDENLEEDIKKAISKKFTSYKTETPNKSLKNNHTPATPSHAKKPLVKPNLKKPMGSTPGPVKNSMDNTFKTKVVSNVTNVDLYAKTSGSKKIDSIKIYYPNNEKSQGESNKSVTNKPSSTTVTNKKPSTASPRVKSEFDKLVDELFETETKKKPESKPELMMINNEPTDVYTLGIDDTDDEELDENLAALCEEVYEDDILLTKPNNTTIEPHIPYTPSPSLGPNKSRTITNTPHMNNNTNMKQAVHNMNMKQTMNNSSTKQQVNNVKQITNSSMNIRQTTQAKPVTRIPETSSKVQTPLRQAPNSATDRNSWPKE</sequence>
<feature type="region of interest" description="Disordered" evidence="1">
    <location>
        <begin position="1"/>
        <end position="284"/>
    </location>
</feature>
<feature type="compositionally biased region" description="Polar residues" evidence="1">
    <location>
        <begin position="233"/>
        <end position="254"/>
    </location>
</feature>
<feature type="compositionally biased region" description="Polar residues" evidence="1">
    <location>
        <begin position="319"/>
        <end position="348"/>
    </location>
</feature>
<dbReference type="RefSeq" id="XP_008486982.2">
    <property type="nucleotide sequence ID" value="XM_008488760.2"/>
</dbReference>
<feature type="compositionally biased region" description="Basic and acidic residues" evidence="1">
    <location>
        <begin position="42"/>
        <end position="51"/>
    </location>
</feature>
<feature type="region of interest" description="Disordered" evidence="1">
    <location>
        <begin position="318"/>
        <end position="351"/>
    </location>
</feature>
<organism evidence="2 3">
    <name type="scientific">Diaphorina citri</name>
    <name type="common">Asian citrus psyllid</name>
    <dbReference type="NCBI Taxonomy" id="121845"/>
    <lineage>
        <taxon>Eukaryota</taxon>
        <taxon>Metazoa</taxon>
        <taxon>Ecdysozoa</taxon>
        <taxon>Arthropoda</taxon>
        <taxon>Hexapoda</taxon>
        <taxon>Insecta</taxon>
        <taxon>Pterygota</taxon>
        <taxon>Neoptera</taxon>
        <taxon>Paraneoptera</taxon>
        <taxon>Hemiptera</taxon>
        <taxon>Sternorrhyncha</taxon>
        <taxon>Psylloidea</taxon>
        <taxon>Psyllidae</taxon>
        <taxon>Diaphorininae</taxon>
        <taxon>Diaphorina</taxon>
    </lineage>
</organism>
<evidence type="ECO:0000313" key="3">
    <source>
        <dbReference type="RefSeq" id="XP_008486982.2"/>
    </source>
</evidence>
<gene>
    <name evidence="3" type="primary">LOC103523741</name>
</gene>
<evidence type="ECO:0000313" key="2">
    <source>
        <dbReference type="Proteomes" id="UP000079169"/>
    </source>
</evidence>
<proteinExistence type="predicted"/>
<accession>A0A1S3DTU8</accession>
<feature type="non-terminal residue" evidence="3">
    <location>
        <position position="532"/>
    </location>
</feature>
<dbReference type="PaxDb" id="121845-A0A1S3DTU8"/>
<dbReference type="GeneID" id="103523741"/>
<evidence type="ECO:0000256" key="1">
    <source>
        <dbReference type="SAM" id="MobiDB-lite"/>
    </source>
</evidence>
<dbReference type="Proteomes" id="UP000079169">
    <property type="component" value="Unplaced"/>
</dbReference>
<feature type="compositionally biased region" description="Acidic residues" evidence="1">
    <location>
        <begin position="11"/>
        <end position="22"/>
    </location>
</feature>
<keyword evidence="2" id="KW-1185">Reference proteome</keyword>
<dbReference type="KEGG" id="dci:103523741"/>
<reference evidence="3" key="1">
    <citation type="submission" date="2025-08" db="UniProtKB">
        <authorList>
            <consortium name="RefSeq"/>
        </authorList>
    </citation>
    <scope>IDENTIFICATION</scope>
</reference>
<feature type="compositionally biased region" description="Acidic residues" evidence="1">
    <location>
        <begin position="206"/>
        <end position="223"/>
    </location>
</feature>